<keyword evidence="2" id="KW-1185">Reference proteome</keyword>
<reference evidence="1" key="1">
    <citation type="submission" date="2019-08" db="EMBL/GenBank/DDBJ databases">
        <title>Genome sequence of Clostridiales bacterium MT110.</title>
        <authorList>
            <person name="Cao J."/>
        </authorList>
    </citation>
    <scope>NUCLEOTIDE SEQUENCE</scope>
    <source>
        <strain evidence="1">MT110</strain>
    </source>
</reference>
<sequence length="362" mass="39779">MNKKNKKTVAVLFGGCSTEYEVSLKSACSVIEHLDHEKYQIILLGITRHGEWLKFDGELNEILKDTWSTHKSCVPAVISPDRTTRGLLVMNGGVLQKLPIDVVFPVLHGKNGEDGTMQGLLELAGIPFAGCGTLSSALCMDKDIAHRLAALEGIKITRSAILNLPSYHFDNDPSRELAEILKTETAEMRYPLFVKPANAGSSFGITKVDIPEDLITAVRAAAYHDSKILVEEAVTGFEVGCAVLGNDVLTIGDLDEIELSGGFFNFKEKYTLETSKIHLPARIDEETTRRIKESAAVVYKALGCRGFARVDFFLTPNGEIYFNEVNTIPGFTDHSRYPSMLKNIGISFGQLLDELIRLAVKG</sequence>
<proteinExistence type="predicted"/>
<gene>
    <name evidence="1" type="primary">vanG</name>
    <name evidence="1" type="ORF">FRZ06_04905</name>
</gene>
<dbReference type="EMBL" id="CP042469">
    <property type="protein sequence ID" value="QOX62732.1"/>
    <property type="molecule type" value="Genomic_DNA"/>
</dbReference>
<protein>
    <submittedName>
        <fullName evidence="1">D-alanine--D-serine ligase VanG</fullName>
    </submittedName>
</protein>
<accession>A0ACD1A8A5</accession>
<name>A0ACD1A8A5_9FIRM</name>
<organism evidence="1 2">
    <name type="scientific">Anoxybacterium hadale</name>
    <dbReference type="NCBI Taxonomy" id="3408580"/>
    <lineage>
        <taxon>Bacteria</taxon>
        <taxon>Bacillati</taxon>
        <taxon>Bacillota</taxon>
        <taxon>Clostridia</taxon>
        <taxon>Peptostreptococcales</taxon>
        <taxon>Anaerovoracaceae</taxon>
        <taxon>Anoxybacterium</taxon>
    </lineage>
</organism>
<evidence type="ECO:0000313" key="1">
    <source>
        <dbReference type="EMBL" id="QOX62732.1"/>
    </source>
</evidence>
<keyword evidence="1" id="KW-0436">Ligase</keyword>
<dbReference type="Proteomes" id="UP000594014">
    <property type="component" value="Chromosome"/>
</dbReference>
<evidence type="ECO:0000313" key="2">
    <source>
        <dbReference type="Proteomes" id="UP000594014"/>
    </source>
</evidence>